<organism evidence="2 3">
    <name type="scientific">Heliorestis acidaminivorans</name>
    <dbReference type="NCBI Taxonomy" id="553427"/>
    <lineage>
        <taxon>Bacteria</taxon>
        <taxon>Bacillati</taxon>
        <taxon>Bacillota</taxon>
        <taxon>Clostridia</taxon>
        <taxon>Eubacteriales</taxon>
        <taxon>Heliobacteriaceae</taxon>
        <taxon>Heliorestis</taxon>
    </lineage>
</organism>
<dbReference type="AlphaFoldDB" id="A0A6I0EZK0"/>
<evidence type="ECO:0000313" key="2">
    <source>
        <dbReference type="EMBL" id="KAB2952075.1"/>
    </source>
</evidence>
<dbReference type="Proteomes" id="UP000468766">
    <property type="component" value="Unassembled WGS sequence"/>
</dbReference>
<reference evidence="2 3" key="1">
    <citation type="submission" date="2019-10" db="EMBL/GenBank/DDBJ databases">
        <title>Whole-genome sequence of the extremophile Heliorestis acidaminivorans DSM 24790.</title>
        <authorList>
            <person name="Kyndt J.A."/>
            <person name="Meyer T.E."/>
        </authorList>
    </citation>
    <scope>NUCLEOTIDE SEQUENCE [LARGE SCALE GENOMIC DNA]</scope>
    <source>
        <strain evidence="2 3">DSM 24790</strain>
    </source>
</reference>
<keyword evidence="3" id="KW-1185">Reference proteome</keyword>
<gene>
    <name evidence="2" type="ORF">F9B85_09665</name>
</gene>
<accession>A0A6I0EZK0</accession>
<dbReference type="EMBL" id="WBXO01000007">
    <property type="protein sequence ID" value="KAB2952075.1"/>
    <property type="molecule type" value="Genomic_DNA"/>
</dbReference>
<evidence type="ECO:0000256" key="1">
    <source>
        <dbReference type="SAM" id="MobiDB-lite"/>
    </source>
</evidence>
<dbReference type="OrthoDB" id="2084359at2"/>
<dbReference type="RefSeq" id="WP_151620353.1">
    <property type="nucleotide sequence ID" value="NZ_WBXO01000007.1"/>
</dbReference>
<sequence length="66" mass="7528">MAEDFFPSGDHPQRFASPDEDGIKKHSELKEDEATDVRGGGDLESWSDFALQVELDRVDEKKDYQI</sequence>
<protein>
    <submittedName>
        <fullName evidence="2">Uncharacterized protein</fullName>
    </submittedName>
</protein>
<comment type="caution">
    <text evidence="2">The sequence shown here is derived from an EMBL/GenBank/DDBJ whole genome shotgun (WGS) entry which is preliminary data.</text>
</comment>
<proteinExistence type="predicted"/>
<name>A0A6I0EZK0_9FIRM</name>
<evidence type="ECO:0000313" key="3">
    <source>
        <dbReference type="Proteomes" id="UP000468766"/>
    </source>
</evidence>
<feature type="region of interest" description="Disordered" evidence="1">
    <location>
        <begin position="1"/>
        <end position="43"/>
    </location>
</feature>